<dbReference type="RefSeq" id="WP_013778155.1">
    <property type="nucleotide sequence ID" value="NC_015519.1"/>
</dbReference>
<dbReference type="HOGENOM" id="CLU_044694_2_2_9"/>
<comment type="catalytic activity">
    <reaction evidence="8">
        <text>DNA(n) + a 2'-deoxyribonucleoside 5'-triphosphate = DNA(n+1) + diphosphate</text>
        <dbReference type="Rhea" id="RHEA:22508"/>
        <dbReference type="Rhea" id="RHEA-COMP:17339"/>
        <dbReference type="Rhea" id="RHEA-COMP:17340"/>
        <dbReference type="ChEBI" id="CHEBI:33019"/>
        <dbReference type="ChEBI" id="CHEBI:61560"/>
        <dbReference type="ChEBI" id="CHEBI:173112"/>
        <dbReference type="EC" id="2.7.7.7"/>
    </reaction>
</comment>
<evidence type="ECO:0000256" key="6">
    <source>
        <dbReference type="ARBA" id="ARBA00022932"/>
    </source>
</evidence>
<evidence type="ECO:0000256" key="4">
    <source>
        <dbReference type="ARBA" id="ARBA00022695"/>
    </source>
</evidence>
<keyword evidence="6" id="KW-0239">DNA-directed DNA polymerase</keyword>
<dbReference type="InterPro" id="IPR027417">
    <property type="entry name" value="P-loop_NTPase"/>
</dbReference>
<reference evidence="12" key="1">
    <citation type="journal article" date="2013" name="Genome Announc.">
        <title>First genome sequence of a syntrophic acetate-oxidizing bacterium, Tepidanaerobacter acetatoxydans strain Re1.</title>
        <authorList>
            <person name="Manzoor S."/>
            <person name="Bongcam-Rudloff E."/>
            <person name="Schnurer A."/>
            <person name="Muller B."/>
        </authorList>
    </citation>
    <scope>NUCLEOTIDE SEQUENCE [LARGE SCALE GENOMIC DNA]</scope>
    <source>
        <strain evidence="12">Re1</strain>
    </source>
</reference>
<dbReference type="Gene3D" id="1.10.8.60">
    <property type="match status" value="1"/>
</dbReference>
<comment type="similarity">
    <text evidence="7">Belongs to the DNA polymerase HolA subunit family.</text>
</comment>
<dbReference type="STRING" id="1209989.TepRe1_1086"/>
<protein>
    <recommendedName>
        <fullName evidence="2">DNA polymerase III subunit delta</fullName>
        <ecNumber evidence="1">2.7.7.7</ecNumber>
    </recommendedName>
</protein>
<evidence type="ECO:0000256" key="8">
    <source>
        <dbReference type="ARBA" id="ARBA00049244"/>
    </source>
</evidence>
<feature type="domain" description="DNA polymerase III delta N-terminal" evidence="9">
    <location>
        <begin position="6"/>
        <end position="122"/>
    </location>
</feature>
<dbReference type="SUPFAM" id="SSF48019">
    <property type="entry name" value="post-AAA+ oligomerization domain-like"/>
    <property type="match status" value="1"/>
</dbReference>
<dbReference type="eggNOG" id="COG1466">
    <property type="taxonomic scope" value="Bacteria"/>
</dbReference>
<dbReference type="GO" id="GO:0003887">
    <property type="term" value="F:DNA-directed DNA polymerase activity"/>
    <property type="evidence" value="ECO:0007669"/>
    <property type="project" value="UniProtKB-KW"/>
</dbReference>
<dbReference type="KEGG" id="tae:TepiRe1_1186"/>
<evidence type="ECO:0000313" key="12">
    <source>
        <dbReference type="Proteomes" id="UP000010802"/>
    </source>
</evidence>
<name>F4LSG6_TEPAE</name>
<keyword evidence="4" id="KW-0548">Nucleotidyltransferase</keyword>
<keyword evidence="5" id="KW-0235">DNA replication</keyword>
<dbReference type="SUPFAM" id="SSF52540">
    <property type="entry name" value="P-loop containing nucleoside triphosphate hydrolases"/>
    <property type="match status" value="1"/>
</dbReference>
<proteinExistence type="inferred from homology"/>
<evidence type="ECO:0000256" key="7">
    <source>
        <dbReference type="ARBA" id="ARBA00034754"/>
    </source>
</evidence>
<keyword evidence="12" id="KW-1185">Reference proteome</keyword>
<dbReference type="AlphaFoldDB" id="F4LSG6"/>
<dbReference type="GO" id="GO:0009360">
    <property type="term" value="C:DNA polymerase III complex"/>
    <property type="evidence" value="ECO:0007669"/>
    <property type="project" value="InterPro"/>
</dbReference>
<evidence type="ECO:0000256" key="3">
    <source>
        <dbReference type="ARBA" id="ARBA00022679"/>
    </source>
</evidence>
<dbReference type="EMBL" id="HF563609">
    <property type="protein sequence ID" value="CCP25910.2"/>
    <property type="molecule type" value="Genomic_DNA"/>
</dbReference>
<dbReference type="NCBIfam" id="TIGR01128">
    <property type="entry name" value="holA"/>
    <property type="match status" value="1"/>
</dbReference>
<sequence length="314" mass="36268">MKNLILFFGEEKLLIKEEVAKIKQKIVPKNLEAINFIPLDGKTVIEEDILKACNIVPMMSAKKLVVVYDARFFESEKTKQEDYFLNELEIIPDHTYLVFTATKADKRRKIFKMIKSKGIVREFNTPSLKDKALWVQQRIKLYGKSMDLKTAYFIAEYTADLYQTDSELRKIAAFLAEKQTVEQNNLSDIFYKSLEGNIFEMMDCIGSKKSTEAVKIINRLLEQGEKGIVILYMISKHVMNLITVKSLQGLSFQEITEKSGLHPFVIRKAIKQSENFTLDELKRSLKLCQDLDMDIKMGKIQERIGLELLVTNIS</sequence>
<dbReference type="OrthoDB" id="9775929at2"/>
<evidence type="ECO:0000256" key="1">
    <source>
        <dbReference type="ARBA" id="ARBA00012417"/>
    </source>
</evidence>
<feature type="domain" description="DNA polymerase III delta subunit-like C-terminal" evidence="10">
    <location>
        <begin position="195"/>
        <end position="312"/>
    </location>
</feature>
<dbReference type="GO" id="GO:0006261">
    <property type="term" value="P:DNA-templated DNA replication"/>
    <property type="evidence" value="ECO:0007669"/>
    <property type="project" value="TreeGrafter"/>
</dbReference>
<dbReference type="InterPro" id="IPR005790">
    <property type="entry name" value="DNA_polIII_delta"/>
</dbReference>
<evidence type="ECO:0000256" key="2">
    <source>
        <dbReference type="ARBA" id="ARBA00017703"/>
    </source>
</evidence>
<dbReference type="Pfam" id="PF06144">
    <property type="entry name" value="DNA_pol3_delta"/>
    <property type="match status" value="1"/>
</dbReference>
<accession>L0RY35</accession>
<dbReference type="Gene3D" id="1.20.272.10">
    <property type="match status" value="1"/>
</dbReference>
<accession>F4LSG6</accession>
<dbReference type="PANTHER" id="PTHR34388:SF1">
    <property type="entry name" value="DNA POLYMERASE III SUBUNIT DELTA"/>
    <property type="match status" value="1"/>
</dbReference>
<dbReference type="InterPro" id="IPR008921">
    <property type="entry name" value="DNA_pol3_clamp-load_cplx_C"/>
</dbReference>
<evidence type="ECO:0000259" key="10">
    <source>
        <dbReference type="Pfam" id="PF21694"/>
    </source>
</evidence>
<evidence type="ECO:0000256" key="5">
    <source>
        <dbReference type="ARBA" id="ARBA00022705"/>
    </source>
</evidence>
<dbReference type="InterPro" id="IPR010372">
    <property type="entry name" value="DNA_pol3_delta_N"/>
</dbReference>
<dbReference type="Proteomes" id="UP000010802">
    <property type="component" value="Chromosome"/>
</dbReference>
<evidence type="ECO:0000259" key="9">
    <source>
        <dbReference type="Pfam" id="PF06144"/>
    </source>
</evidence>
<dbReference type="PANTHER" id="PTHR34388">
    <property type="entry name" value="DNA POLYMERASE III SUBUNIT DELTA"/>
    <property type="match status" value="1"/>
</dbReference>
<dbReference type="GO" id="GO:0003677">
    <property type="term" value="F:DNA binding"/>
    <property type="evidence" value="ECO:0007669"/>
    <property type="project" value="InterPro"/>
</dbReference>
<organism evidence="11 12">
    <name type="scientific">Tepidanaerobacter acetatoxydans (strain DSM 21804 / JCM 16047 / Re1)</name>
    <dbReference type="NCBI Taxonomy" id="1209989"/>
    <lineage>
        <taxon>Bacteria</taxon>
        <taxon>Bacillati</taxon>
        <taxon>Bacillota</taxon>
        <taxon>Clostridia</taxon>
        <taxon>Thermosediminibacterales</taxon>
        <taxon>Tepidanaerobacteraceae</taxon>
        <taxon>Tepidanaerobacter</taxon>
    </lineage>
</organism>
<dbReference type="Gene3D" id="3.40.50.300">
    <property type="entry name" value="P-loop containing nucleotide triphosphate hydrolases"/>
    <property type="match status" value="1"/>
</dbReference>
<dbReference type="EC" id="2.7.7.7" evidence="1"/>
<dbReference type="InterPro" id="IPR048466">
    <property type="entry name" value="DNA_pol3_delta-like_C"/>
</dbReference>
<evidence type="ECO:0000313" key="11">
    <source>
        <dbReference type="EMBL" id="CCP25910.2"/>
    </source>
</evidence>
<dbReference type="KEGG" id="tep:TepRe1_1086"/>
<dbReference type="Pfam" id="PF21694">
    <property type="entry name" value="DNA_pol3_delta_C"/>
    <property type="match status" value="1"/>
</dbReference>
<keyword evidence="3" id="KW-0808">Transferase</keyword>
<gene>
    <name evidence="11" type="ordered locus">TEPIRE1_1186</name>
</gene>